<keyword evidence="11" id="KW-1133">Transmembrane helix</keyword>
<evidence type="ECO:0000259" key="12">
    <source>
        <dbReference type="PROSITE" id="PS51296"/>
    </source>
</evidence>
<dbReference type="GO" id="GO:0005737">
    <property type="term" value="C:cytoplasm"/>
    <property type="evidence" value="ECO:0007669"/>
    <property type="project" value="TreeGrafter"/>
</dbReference>
<evidence type="ECO:0000256" key="1">
    <source>
        <dbReference type="ARBA" id="ARBA00001974"/>
    </source>
</evidence>
<evidence type="ECO:0000256" key="2">
    <source>
        <dbReference type="ARBA" id="ARBA00006442"/>
    </source>
</evidence>
<dbReference type="PROSITE" id="PS51296">
    <property type="entry name" value="RIESKE"/>
    <property type="match status" value="1"/>
</dbReference>
<keyword evidence="6" id="KW-0274">FAD</keyword>
<keyword evidence="14" id="KW-1185">Reference proteome</keyword>
<protein>
    <recommendedName>
        <fullName evidence="12">Rieske domain-containing protein</fullName>
    </recommendedName>
</protein>
<dbReference type="EMBL" id="JAPXFL010000012">
    <property type="protein sequence ID" value="KAK9499187.1"/>
    <property type="molecule type" value="Genomic_DNA"/>
</dbReference>
<accession>A0AAW1CL71</accession>
<keyword evidence="7" id="KW-0560">Oxidoreductase</keyword>
<reference evidence="13 14" key="1">
    <citation type="submission" date="2022-12" db="EMBL/GenBank/DDBJ databases">
        <title>Chromosome-level genome assembly of true bugs.</title>
        <authorList>
            <person name="Ma L."/>
            <person name="Li H."/>
        </authorList>
    </citation>
    <scope>NUCLEOTIDE SEQUENCE [LARGE SCALE GENOMIC DNA]</scope>
    <source>
        <strain evidence="13">Lab_2022b</strain>
    </source>
</reference>
<dbReference type="InterPro" id="IPR023753">
    <property type="entry name" value="FAD/NAD-binding_dom"/>
</dbReference>
<proteinExistence type="inferred from homology"/>
<keyword evidence="4" id="KW-0001">2Fe-2S</keyword>
<dbReference type="GO" id="GO:0046872">
    <property type="term" value="F:metal ion binding"/>
    <property type="evidence" value="ECO:0007669"/>
    <property type="project" value="UniProtKB-KW"/>
</dbReference>
<dbReference type="InterPro" id="IPR028202">
    <property type="entry name" value="Reductase_C"/>
</dbReference>
<sequence>MLDWWYWLCFWISLALFLSLVFFIIIYVKINAGVADRSGGNFVEAVVCQESEIQENGMKVCEFGRDQVLLVKQKGVISAVGTKCSHYGAPLINGALGDGRIRCPWHGACFNLKTGDIEDFPGLDSIPCYEVEIQSGGGVKVRANKRQLESSKRVKDMKTRDPKNDNVFVIIGGGPAGQVCAETLRQEGYTGRLVVVCAESVPPYDRIKLSKQLNWTIDKIQLRPDAFYKEHGIELMLGKEAVSVDTSKNLVTLDDNSTVTYNSLFIATGSVPRKPDTPGSDLENIFTLRNLSDAGRISKALTASSKVVIIGTSFIGMEMAAACISTCSEGSVTVIGRSDVPFSESLGKIVGSRIARLFTEKNVKLMTGVTVSEYEGDGTRVNNVALSDGSKIPADVVILGLGSTFATGFLKGSGITMNANGSVPVNEFLETNCLGVYAGGDIAEAPVYAANDQKKTIGHWGLAHYHGKIAALNMMSASRPLKAVPFFWTMLFGTSFRYAGHGSYDDTVIAGDVESLKFACYYCSGDRVVAICTVGKDPLAAKFAELIYNGGKLMKRDLAEDPFAWATIPIAATGKPQEATPATTEESAPAAAEETPASDTPSAN</sequence>
<keyword evidence="3" id="KW-0285">Flavoprotein</keyword>
<keyword evidence="8" id="KW-0408">Iron</keyword>
<evidence type="ECO:0000256" key="11">
    <source>
        <dbReference type="SAM" id="Phobius"/>
    </source>
</evidence>
<keyword evidence="9" id="KW-0411">Iron-sulfur</keyword>
<evidence type="ECO:0000256" key="10">
    <source>
        <dbReference type="SAM" id="MobiDB-lite"/>
    </source>
</evidence>
<dbReference type="SUPFAM" id="SSF55424">
    <property type="entry name" value="FAD/NAD-linked reductases, dimerisation (C-terminal) domain"/>
    <property type="match status" value="1"/>
</dbReference>
<comment type="caution">
    <text evidence="13">The sequence shown here is derived from an EMBL/GenBank/DDBJ whole genome shotgun (WGS) entry which is preliminary data.</text>
</comment>
<comment type="cofactor">
    <cofactor evidence="1">
        <name>FAD</name>
        <dbReference type="ChEBI" id="CHEBI:57692"/>
    </cofactor>
</comment>
<evidence type="ECO:0000256" key="7">
    <source>
        <dbReference type="ARBA" id="ARBA00023002"/>
    </source>
</evidence>
<feature type="domain" description="Rieske" evidence="12">
    <location>
        <begin position="45"/>
        <end position="140"/>
    </location>
</feature>
<dbReference type="Gene3D" id="2.102.10.10">
    <property type="entry name" value="Rieske [2Fe-2S] iron-sulphur domain"/>
    <property type="match status" value="1"/>
</dbReference>
<organism evidence="13 14">
    <name type="scientific">Rhynocoris fuscipes</name>
    <dbReference type="NCBI Taxonomy" id="488301"/>
    <lineage>
        <taxon>Eukaryota</taxon>
        <taxon>Metazoa</taxon>
        <taxon>Ecdysozoa</taxon>
        <taxon>Arthropoda</taxon>
        <taxon>Hexapoda</taxon>
        <taxon>Insecta</taxon>
        <taxon>Pterygota</taxon>
        <taxon>Neoptera</taxon>
        <taxon>Paraneoptera</taxon>
        <taxon>Hemiptera</taxon>
        <taxon>Heteroptera</taxon>
        <taxon>Panheteroptera</taxon>
        <taxon>Cimicomorpha</taxon>
        <taxon>Reduviidae</taxon>
        <taxon>Harpactorinae</taxon>
        <taxon>Harpactorini</taxon>
        <taxon>Rhynocoris</taxon>
    </lineage>
</organism>
<keyword evidence="11" id="KW-0472">Membrane</keyword>
<dbReference type="InterPro" id="IPR036188">
    <property type="entry name" value="FAD/NAD-bd_sf"/>
</dbReference>
<dbReference type="Gene3D" id="3.50.50.60">
    <property type="entry name" value="FAD/NAD(P)-binding domain"/>
    <property type="match status" value="2"/>
</dbReference>
<feature type="region of interest" description="Disordered" evidence="10">
    <location>
        <begin position="574"/>
        <end position="604"/>
    </location>
</feature>
<keyword evidence="5" id="KW-0479">Metal-binding</keyword>
<dbReference type="Pfam" id="PF14759">
    <property type="entry name" value="Reductase_C"/>
    <property type="match status" value="1"/>
</dbReference>
<evidence type="ECO:0000256" key="6">
    <source>
        <dbReference type="ARBA" id="ARBA00022827"/>
    </source>
</evidence>
<dbReference type="SUPFAM" id="SSF51905">
    <property type="entry name" value="FAD/NAD(P)-binding domain"/>
    <property type="match status" value="1"/>
</dbReference>
<gene>
    <name evidence="13" type="ORF">O3M35_003685</name>
</gene>
<dbReference type="AlphaFoldDB" id="A0AAW1CL71"/>
<evidence type="ECO:0000256" key="5">
    <source>
        <dbReference type="ARBA" id="ARBA00022723"/>
    </source>
</evidence>
<dbReference type="Pfam" id="PF00355">
    <property type="entry name" value="Rieske"/>
    <property type="match status" value="1"/>
</dbReference>
<evidence type="ECO:0000256" key="8">
    <source>
        <dbReference type="ARBA" id="ARBA00023004"/>
    </source>
</evidence>
<dbReference type="Proteomes" id="UP001461498">
    <property type="component" value="Unassembled WGS sequence"/>
</dbReference>
<dbReference type="InterPro" id="IPR016156">
    <property type="entry name" value="FAD/NAD-linked_Rdtase_dimer_sf"/>
</dbReference>
<keyword evidence="11" id="KW-0812">Transmembrane</keyword>
<dbReference type="Gene3D" id="3.30.390.30">
    <property type="match status" value="1"/>
</dbReference>
<dbReference type="InterPro" id="IPR036922">
    <property type="entry name" value="Rieske_2Fe-2S_sf"/>
</dbReference>
<dbReference type="GO" id="GO:0051537">
    <property type="term" value="F:2 iron, 2 sulfur cluster binding"/>
    <property type="evidence" value="ECO:0007669"/>
    <property type="project" value="UniProtKB-KW"/>
</dbReference>
<dbReference type="Pfam" id="PF07992">
    <property type="entry name" value="Pyr_redox_2"/>
    <property type="match status" value="1"/>
</dbReference>
<evidence type="ECO:0000256" key="9">
    <source>
        <dbReference type="ARBA" id="ARBA00023014"/>
    </source>
</evidence>
<feature type="transmembrane region" description="Helical" evidence="11">
    <location>
        <begin position="6"/>
        <end position="28"/>
    </location>
</feature>
<dbReference type="InterPro" id="IPR050446">
    <property type="entry name" value="FAD-oxidoreductase/Apoptosis"/>
</dbReference>
<feature type="compositionally biased region" description="Low complexity" evidence="10">
    <location>
        <begin position="576"/>
        <end position="604"/>
    </location>
</feature>
<evidence type="ECO:0000256" key="4">
    <source>
        <dbReference type="ARBA" id="ARBA00022714"/>
    </source>
</evidence>
<dbReference type="FunFam" id="2.102.10.10:FF:000003">
    <property type="entry name" value="apoptosis-inducing factor 3 isoform X2"/>
    <property type="match status" value="1"/>
</dbReference>
<comment type="similarity">
    <text evidence="2">Belongs to the FAD-dependent oxidoreductase family.</text>
</comment>
<evidence type="ECO:0000313" key="14">
    <source>
        <dbReference type="Proteomes" id="UP001461498"/>
    </source>
</evidence>
<dbReference type="InterPro" id="IPR017941">
    <property type="entry name" value="Rieske_2Fe-2S"/>
</dbReference>
<dbReference type="GO" id="GO:0016651">
    <property type="term" value="F:oxidoreductase activity, acting on NAD(P)H"/>
    <property type="evidence" value="ECO:0007669"/>
    <property type="project" value="TreeGrafter"/>
</dbReference>
<dbReference type="PRINTS" id="PR00469">
    <property type="entry name" value="PNDRDTASEII"/>
</dbReference>
<evidence type="ECO:0000313" key="13">
    <source>
        <dbReference type="EMBL" id="KAK9499187.1"/>
    </source>
</evidence>
<evidence type="ECO:0000256" key="3">
    <source>
        <dbReference type="ARBA" id="ARBA00022630"/>
    </source>
</evidence>
<dbReference type="CDD" id="cd03478">
    <property type="entry name" value="Rieske_AIFL_N"/>
    <property type="match status" value="1"/>
</dbReference>
<name>A0AAW1CL71_9HEMI</name>
<dbReference type="PANTHER" id="PTHR43557:SF2">
    <property type="entry name" value="RIESKE DOMAIN-CONTAINING PROTEIN-RELATED"/>
    <property type="match status" value="1"/>
</dbReference>
<dbReference type="PANTHER" id="PTHR43557">
    <property type="entry name" value="APOPTOSIS-INDUCING FACTOR 1"/>
    <property type="match status" value="1"/>
</dbReference>
<dbReference type="SUPFAM" id="SSF50022">
    <property type="entry name" value="ISP domain"/>
    <property type="match status" value="1"/>
</dbReference>
<dbReference type="PRINTS" id="PR00368">
    <property type="entry name" value="FADPNR"/>
</dbReference>